<evidence type="ECO:0000313" key="2">
    <source>
        <dbReference type="WBParaSite" id="RSKR_0000686000.1"/>
    </source>
</evidence>
<proteinExistence type="predicted"/>
<protein>
    <submittedName>
        <fullName evidence="2">Na_H_Exchanger domain-containing protein</fullName>
    </submittedName>
</protein>
<accession>A0AC35U2L7</accession>
<evidence type="ECO:0000313" key="1">
    <source>
        <dbReference type="Proteomes" id="UP000095286"/>
    </source>
</evidence>
<dbReference type="WBParaSite" id="RSKR_0000686000.1">
    <property type="protein sequence ID" value="RSKR_0000686000.1"/>
    <property type="gene ID" value="RSKR_0000686000"/>
</dbReference>
<reference evidence="2" key="1">
    <citation type="submission" date="2016-11" db="UniProtKB">
        <authorList>
            <consortium name="WormBaseParasite"/>
        </authorList>
    </citation>
    <scope>IDENTIFICATION</scope>
    <source>
        <strain evidence="2">KR3021</strain>
    </source>
</reference>
<dbReference type="Proteomes" id="UP000095286">
    <property type="component" value="Unplaced"/>
</dbReference>
<organism evidence="1 2">
    <name type="scientific">Rhabditophanes sp. KR3021</name>
    <dbReference type="NCBI Taxonomy" id="114890"/>
    <lineage>
        <taxon>Eukaryota</taxon>
        <taxon>Metazoa</taxon>
        <taxon>Ecdysozoa</taxon>
        <taxon>Nematoda</taxon>
        <taxon>Chromadorea</taxon>
        <taxon>Rhabditida</taxon>
        <taxon>Tylenchina</taxon>
        <taxon>Panagrolaimomorpha</taxon>
        <taxon>Strongyloidoidea</taxon>
        <taxon>Alloionematidae</taxon>
        <taxon>Rhabditophanes</taxon>
    </lineage>
</organism>
<sequence length="139" mass="16034">MPDYCRIVYRLFGITYSTYVSFLTAISYAGICFGSIAEPVAKMLYNFTKKEASIVKPKTLTLEFRPKAKDDREPHNKVCLVCEGDLNSESLLKKNESKGEFKIRENKKRLTENLEHAEKGAYIIHRHCQKESDHVLDKD</sequence>
<name>A0AC35U2L7_9BILA</name>